<sequence length="396" mass="42607">MTMNQPCPWCKRLVPSSHFIGVRGNTVKHCAGCRKQNPVVAPPPESHIPSPPRSPSLRRSRSLSFTASPTPAVRDRSDVASAASVVALETRLSSLEQSLDGKISELLNAFRASQPLAAQPPFPSALLPTSQAPQASQALPLLQALPPPPRPRAPPAVEPVLLPAGQSSITAGESAPLSITRCFAWVPLEVVHQVERDQLKPEHLVKLRNPELRVSKEPTQEQGFTLGAGGTLSVVQENADSRTSSFIKAIPNIAALAQHLIECDHLYTWRAVADYHLAVCRQRFGTGAVHEWSSYDPQISSRVLYPFLKTGHPSCGESSSGSRQPALRPANRITKAIAAGGSFDPCRKYNAGQPCSGCNRHHACLHCQHKHPMTQCPMLSGKAGSSSHPTTVKKAT</sequence>
<feature type="compositionally biased region" description="Pro residues" evidence="1">
    <location>
        <begin position="40"/>
        <end position="54"/>
    </location>
</feature>
<dbReference type="Proteomes" id="UP001294444">
    <property type="component" value="Unassembled WGS sequence"/>
</dbReference>
<feature type="region of interest" description="Disordered" evidence="1">
    <location>
        <begin position="37"/>
        <end position="72"/>
    </location>
</feature>
<organism evidence="2 3">
    <name type="scientific">Melanopsichium pennsylvanicum</name>
    <dbReference type="NCBI Taxonomy" id="63383"/>
    <lineage>
        <taxon>Eukaryota</taxon>
        <taxon>Fungi</taxon>
        <taxon>Dikarya</taxon>
        <taxon>Basidiomycota</taxon>
        <taxon>Ustilaginomycotina</taxon>
        <taxon>Ustilaginomycetes</taxon>
        <taxon>Ustilaginales</taxon>
        <taxon>Ustilaginaceae</taxon>
        <taxon>Melanopsichium</taxon>
    </lineage>
</organism>
<evidence type="ECO:0000313" key="2">
    <source>
        <dbReference type="EMBL" id="SNX87251.1"/>
    </source>
</evidence>
<evidence type="ECO:0000313" key="3">
    <source>
        <dbReference type="Proteomes" id="UP001294444"/>
    </source>
</evidence>
<name>A0AAJ4XSQ3_9BASI</name>
<dbReference type="AlphaFoldDB" id="A0AAJ4XSQ3"/>
<dbReference type="EMBL" id="OAPG01000018">
    <property type="protein sequence ID" value="SNX87251.1"/>
    <property type="molecule type" value="Genomic_DNA"/>
</dbReference>
<keyword evidence="3" id="KW-1185">Reference proteome</keyword>
<accession>A0AAJ4XSQ3</accession>
<comment type="caution">
    <text evidence="2">The sequence shown here is derived from an EMBL/GenBank/DDBJ whole genome shotgun (WGS) entry which is preliminary data.</text>
</comment>
<proteinExistence type="predicted"/>
<gene>
    <name evidence="2" type="ORF">MEPE_05961</name>
</gene>
<evidence type="ECO:0000256" key="1">
    <source>
        <dbReference type="SAM" id="MobiDB-lite"/>
    </source>
</evidence>
<protein>
    <submittedName>
        <fullName evidence="2">Uncharacterized protein</fullName>
    </submittedName>
</protein>
<reference evidence="2" key="1">
    <citation type="submission" date="2023-10" db="EMBL/GenBank/DDBJ databases">
        <authorList>
            <person name="Guldener U."/>
        </authorList>
    </citation>
    <scope>NUCLEOTIDE SEQUENCE</scope>
    <source>
        <strain evidence="2">Mp4</strain>
    </source>
</reference>